<dbReference type="InterPro" id="IPR036249">
    <property type="entry name" value="Thioredoxin-like_sf"/>
</dbReference>
<dbReference type="EMBL" id="JAKRVY010000012">
    <property type="protein sequence ID" value="MCL9815018.1"/>
    <property type="molecule type" value="Genomic_DNA"/>
</dbReference>
<feature type="region of interest" description="Disordered" evidence="5">
    <location>
        <begin position="1"/>
        <end position="48"/>
    </location>
</feature>
<dbReference type="RefSeq" id="WP_250598365.1">
    <property type="nucleotide sequence ID" value="NZ_JAKRVY010000012.1"/>
</dbReference>
<evidence type="ECO:0000256" key="2">
    <source>
        <dbReference type="ARBA" id="ARBA00022982"/>
    </source>
</evidence>
<dbReference type="GO" id="GO:0005737">
    <property type="term" value="C:cytoplasm"/>
    <property type="evidence" value="ECO:0007669"/>
    <property type="project" value="TreeGrafter"/>
</dbReference>
<evidence type="ECO:0000256" key="4">
    <source>
        <dbReference type="ARBA" id="ARBA00023284"/>
    </source>
</evidence>
<organism evidence="7 8">
    <name type="scientific">Natranaeroarchaeum aerophilus</name>
    <dbReference type="NCBI Taxonomy" id="2917711"/>
    <lineage>
        <taxon>Archaea</taxon>
        <taxon>Methanobacteriati</taxon>
        <taxon>Methanobacteriota</taxon>
        <taxon>Stenosarchaea group</taxon>
        <taxon>Halobacteria</taxon>
        <taxon>Halobacteriales</taxon>
        <taxon>Natronoarchaeaceae</taxon>
        <taxon>Natranaeroarchaeum</taxon>
    </lineage>
</organism>
<dbReference type="InterPro" id="IPR005746">
    <property type="entry name" value="Thioredoxin"/>
</dbReference>
<proteinExistence type="predicted"/>
<reference evidence="7 8" key="1">
    <citation type="journal article" date="2022" name="Syst. Appl. Microbiol.">
        <title>Natronocalculus amylovorans gen. nov., sp. nov., and Natranaeroarchaeum aerophilus sp. nov., dominant culturable amylolytic natronoarchaea from hypersaline soda lakes in southwestern Siberia.</title>
        <authorList>
            <person name="Sorokin D.Y."/>
            <person name="Elcheninov A.G."/>
            <person name="Khizhniak T.V."/>
            <person name="Koenen M."/>
            <person name="Bale N.J."/>
            <person name="Damste J.S.S."/>
            <person name="Kublanov I.V."/>
        </authorList>
    </citation>
    <scope>NUCLEOTIDE SEQUENCE [LARGE SCALE GENOMIC DNA]</scope>
    <source>
        <strain evidence="7 8">AArc-St1-1</strain>
    </source>
</reference>
<evidence type="ECO:0000259" key="6">
    <source>
        <dbReference type="PROSITE" id="PS51352"/>
    </source>
</evidence>
<dbReference type="PANTHER" id="PTHR45663:SF11">
    <property type="entry name" value="GEO12009P1"/>
    <property type="match status" value="1"/>
</dbReference>
<keyword evidence="1" id="KW-0813">Transport</keyword>
<evidence type="ECO:0000313" key="7">
    <source>
        <dbReference type="EMBL" id="MCL9815018.1"/>
    </source>
</evidence>
<keyword evidence="2" id="KW-0249">Electron transport</keyword>
<dbReference type="PANTHER" id="PTHR45663">
    <property type="entry name" value="GEO12009P1"/>
    <property type="match status" value="1"/>
</dbReference>
<dbReference type="Proteomes" id="UP001202674">
    <property type="component" value="Unassembled WGS sequence"/>
</dbReference>
<accession>A0AAE3FTH1</accession>
<feature type="compositionally biased region" description="Basic and acidic residues" evidence="5">
    <location>
        <begin position="1"/>
        <end position="22"/>
    </location>
</feature>
<sequence length="143" mass="15660">MSSDDERERIRERKKERLKEQLGEDDSTDKDSTASEGTPSTPIHVDGSAEFEEVVESNRVVLVDCYADWCGPCQMMEPTIDALAAETDAAVAKVDVDGNQRLAGQLGAQSIPTLLLYVDGEPVERLVGAKDRGTLESLIEQYS</sequence>
<name>A0AAE3FTH1_9EURY</name>
<keyword evidence="4" id="KW-0676">Redox-active center</keyword>
<dbReference type="PROSITE" id="PS51352">
    <property type="entry name" value="THIOREDOXIN_2"/>
    <property type="match status" value="1"/>
</dbReference>
<dbReference type="Pfam" id="PF00085">
    <property type="entry name" value="Thioredoxin"/>
    <property type="match status" value="1"/>
</dbReference>
<feature type="domain" description="Thioredoxin" evidence="6">
    <location>
        <begin position="28"/>
        <end position="143"/>
    </location>
</feature>
<dbReference type="PROSITE" id="PS00194">
    <property type="entry name" value="THIOREDOXIN_1"/>
    <property type="match status" value="1"/>
</dbReference>
<dbReference type="PRINTS" id="PR00421">
    <property type="entry name" value="THIOREDOXIN"/>
</dbReference>
<dbReference type="Gene3D" id="3.40.30.10">
    <property type="entry name" value="Glutaredoxin"/>
    <property type="match status" value="1"/>
</dbReference>
<keyword evidence="8" id="KW-1185">Reference proteome</keyword>
<dbReference type="AlphaFoldDB" id="A0AAE3FTH1"/>
<dbReference type="GO" id="GO:0015035">
    <property type="term" value="F:protein-disulfide reductase activity"/>
    <property type="evidence" value="ECO:0007669"/>
    <property type="project" value="InterPro"/>
</dbReference>
<dbReference type="SUPFAM" id="SSF52833">
    <property type="entry name" value="Thioredoxin-like"/>
    <property type="match status" value="1"/>
</dbReference>
<evidence type="ECO:0000313" key="8">
    <source>
        <dbReference type="Proteomes" id="UP001202674"/>
    </source>
</evidence>
<keyword evidence="3" id="KW-1015">Disulfide bond</keyword>
<protein>
    <submittedName>
        <fullName evidence="7">Thioredoxin</fullName>
    </submittedName>
</protein>
<evidence type="ECO:0000256" key="3">
    <source>
        <dbReference type="ARBA" id="ARBA00023157"/>
    </source>
</evidence>
<dbReference type="InterPro" id="IPR013766">
    <property type="entry name" value="Thioredoxin_domain"/>
</dbReference>
<evidence type="ECO:0000256" key="1">
    <source>
        <dbReference type="ARBA" id="ARBA00022448"/>
    </source>
</evidence>
<dbReference type="NCBIfam" id="TIGR01068">
    <property type="entry name" value="thioredoxin"/>
    <property type="match status" value="1"/>
</dbReference>
<comment type="caution">
    <text evidence="7">The sequence shown here is derived from an EMBL/GenBank/DDBJ whole genome shotgun (WGS) entry which is preliminary data.</text>
</comment>
<gene>
    <name evidence="7" type="primary">trxA</name>
    <name evidence="7" type="ORF">AArcSt11_15285</name>
</gene>
<dbReference type="InterPro" id="IPR017937">
    <property type="entry name" value="Thioredoxin_CS"/>
</dbReference>
<evidence type="ECO:0000256" key="5">
    <source>
        <dbReference type="SAM" id="MobiDB-lite"/>
    </source>
</evidence>
<dbReference type="CDD" id="cd02947">
    <property type="entry name" value="TRX_family"/>
    <property type="match status" value="1"/>
</dbReference>